<gene>
    <name evidence="1" type="ORF">STRINF_00759</name>
</gene>
<protein>
    <submittedName>
        <fullName evidence="1">Uncharacterized protein</fullName>
    </submittedName>
</protein>
<sequence>MNVSYFVIRYSRKGGSLPPTTVDKEPNFEDVELKMFRGIVANIG</sequence>
<comment type="caution">
    <text evidence="1">The sequence shown here is derived from an EMBL/GenBank/DDBJ whole genome shotgun (WGS) entry which is preliminary data.</text>
</comment>
<proteinExistence type="predicted"/>
<name>A0ABM9XF44_9STRE</name>
<evidence type="ECO:0000313" key="1">
    <source>
        <dbReference type="EMBL" id="EDT47908.1"/>
    </source>
</evidence>
<reference evidence="1" key="1">
    <citation type="submission" date="2008-03" db="EMBL/GenBank/DDBJ databases">
        <authorList>
            <person name="Fulton L."/>
            <person name="Clifton S."/>
            <person name="Fulton B."/>
            <person name="Xu J."/>
            <person name="Minx P."/>
            <person name="Pepin K.H."/>
            <person name="Johnson M."/>
            <person name="Thiruvilangam P."/>
            <person name="Bhonagiri V."/>
            <person name="Nash W.E."/>
            <person name="Mardis E.R."/>
            <person name="Wilson R.K."/>
        </authorList>
    </citation>
    <scope>NUCLEOTIDE SEQUENCE</scope>
    <source>
        <strain evidence="1">ATCC BAA-102</strain>
    </source>
</reference>
<keyword evidence="2" id="KW-1185">Reference proteome</keyword>
<organism evidence="1 2">
    <name type="scientific">Streptococcus infantarius subsp. infantarius ATCC BAA-102</name>
    <dbReference type="NCBI Taxonomy" id="471872"/>
    <lineage>
        <taxon>Bacteria</taxon>
        <taxon>Bacillati</taxon>
        <taxon>Bacillota</taxon>
        <taxon>Bacilli</taxon>
        <taxon>Lactobacillales</taxon>
        <taxon>Streptococcaceae</taxon>
        <taxon>Streptococcus</taxon>
    </lineage>
</organism>
<dbReference type="Proteomes" id="UP000005602">
    <property type="component" value="Unassembled WGS sequence"/>
</dbReference>
<accession>A0ABM9XF44</accession>
<evidence type="ECO:0000313" key="2">
    <source>
        <dbReference type="Proteomes" id="UP000005602"/>
    </source>
</evidence>
<reference evidence="1" key="2">
    <citation type="submission" date="2013-09" db="EMBL/GenBank/DDBJ databases">
        <title>Draft genome sequence of Streptococcus infantarius subsp. infantarius ATCC BAA-102.</title>
        <authorList>
            <person name="Sudarsanam P."/>
            <person name="Ley R."/>
            <person name="Guruge J."/>
            <person name="Turnbaugh P.J."/>
            <person name="Mahowald M."/>
            <person name="Liep D."/>
            <person name="Gordon J."/>
        </authorList>
    </citation>
    <scope>NUCLEOTIDE SEQUENCE</scope>
    <source>
        <strain evidence="1">ATCC BAA-102</strain>
    </source>
</reference>
<dbReference type="EMBL" id="ABJK02000017">
    <property type="protein sequence ID" value="EDT47908.1"/>
    <property type="molecule type" value="Genomic_DNA"/>
</dbReference>